<feature type="signal peptide" evidence="1">
    <location>
        <begin position="1"/>
        <end position="24"/>
    </location>
</feature>
<dbReference type="OrthoDB" id="2575973at2759"/>
<protein>
    <recommendedName>
        <fullName evidence="4">Sc15 protein</fullName>
    </recommendedName>
</protein>
<gene>
    <name evidence="2" type="ORF">K435DRAFT_658317</name>
</gene>
<dbReference type="EMBL" id="ML179114">
    <property type="protein sequence ID" value="THU99750.1"/>
    <property type="molecule type" value="Genomic_DNA"/>
</dbReference>
<keyword evidence="3" id="KW-1185">Reference proteome</keyword>
<evidence type="ECO:0000313" key="3">
    <source>
        <dbReference type="Proteomes" id="UP000297245"/>
    </source>
</evidence>
<dbReference type="AlphaFoldDB" id="A0A4S8MBR8"/>
<evidence type="ECO:0008006" key="4">
    <source>
        <dbReference type="Google" id="ProtNLM"/>
    </source>
</evidence>
<evidence type="ECO:0000313" key="2">
    <source>
        <dbReference type="EMBL" id="THU99750.1"/>
    </source>
</evidence>
<sequence>MMFSRVFSLFFFLTCFLTFSFVASNPITFPQARSDIVAAAKPQKANVASVLNTLQGQVSDILPQIDSLVSSGNATEDSVTPLIGQLTVALNNAANDLTHIPASGLSKWQSNDEIANLVAGIVTDITNTLDGLLGSAASIPTLGALLSGLNVALNQVLVGLETLLAGVLNLVATL</sequence>
<organism evidence="2 3">
    <name type="scientific">Dendrothele bispora (strain CBS 962.96)</name>
    <dbReference type="NCBI Taxonomy" id="1314807"/>
    <lineage>
        <taxon>Eukaryota</taxon>
        <taxon>Fungi</taxon>
        <taxon>Dikarya</taxon>
        <taxon>Basidiomycota</taxon>
        <taxon>Agaricomycotina</taxon>
        <taxon>Agaricomycetes</taxon>
        <taxon>Agaricomycetidae</taxon>
        <taxon>Agaricales</taxon>
        <taxon>Agaricales incertae sedis</taxon>
        <taxon>Dendrothele</taxon>
    </lineage>
</organism>
<keyword evidence="1" id="KW-0732">Signal</keyword>
<dbReference type="Proteomes" id="UP000297245">
    <property type="component" value="Unassembled WGS sequence"/>
</dbReference>
<name>A0A4S8MBR8_DENBC</name>
<accession>A0A4S8MBR8</accession>
<proteinExistence type="predicted"/>
<evidence type="ECO:0000256" key="1">
    <source>
        <dbReference type="SAM" id="SignalP"/>
    </source>
</evidence>
<feature type="chain" id="PRO_5020512024" description="Sc15 protein" evidence="1">
    <location>
        <begin position="25"/>
        <end position="174"/>
    </location>
</feature>
<reference evidence="2 3" key="1">
    <citation type="journal article" date="2019" name="Nat. Ecol. Evol.">
        <title>Megaphylogeny resolves global patterns of mushroom evolution.</title>
        <authorList>
            <person name="Varga T."/>
            <person name="Krizsan K."/>
            <person name="Foldi C."/>
            <person name="Dima B."/>
            <person name="Sanchez-Garcia M."/>
            <person name="Sanchez-Ramirez S."/>
            <person name="Szollosi G.J."/>
            <person name="Szarkandi J.G."/>
            <person name="Papp V."/>
            <person name="Albert L."/>
            <person name="Andreopoulos W."/>
            <person name="Angelini C."/>
            <person name="Antonin V."/>
            <person name="Barry K.W."/>
            <person name="Bougher N.L."/>
            <person name="Buchanan P."/>
            <person name="Buyck B."/>
            <person name="Bense V."/>
            <person name="Catcheside P."/>
            <person name="Chovatia M."/>
            <person name="Cooper J."/>
            <person name="Damon W."/>
            <person name="Desjardin D."/>
            <person name="Finy P."/>
            <person name="Geml J."/>
            <person name="Haridas S."/>
            <person name="Hughes K."/>
            <person name="Justo A."/>
            <person name="Karasinski D."/>
            <person name="Kautmanova I."/>
            <person name="Kiss B."/>
            <person name="Kocsube S."/>
            <person name="Kotiranta H."/>
            <person name="LaButti K.M."/>
            <person name="Lechner B.E."/>
            <person name="Liimatainen K."/>
            <person name="Lipzen A."/>
            <person name="Lukacs Z."/>
            <person name="Mihaltcheva S."/>
            <person name="Morgado L.N."/>
            <person name="Niskanen T."/>
            <person name="Noordeloos M.E."/>
            <person name="Ohm R.A."/>
            <person name="Ortiz-Santana B."/>
            <person name="Ovrebo C."/>
            <person name="Racz N."/>
            <person name="Riley R."/>
            <person name="Savchenko A."/>
            <person name="Shiryaev A."/>
            <person name="Soop K."/>
            <person name="Spirin V."/>
            <person name="Szebenyi C."/>
            <person name="Tomsovsky M."/>
            <person name="Tulloss R.E."/>
            <person name="Uehling J."/>
            <person name="Grigoriev I.V."/>
            <person name="Vagvolgyi C."/>
            <person name="Papp T."/>
            <person name="Martin F.M."/>
            <person name="Miettinen O."/>
            <person name="Hibbett D.S."/>
            <person name="Nagy L.G."/>
        </authorList>
    </citation>
    <scope>NUCLEOTIDE SEQUENCE [LARGE SCALE GENOMIC DNA]</scope>
    <source>
        <strain evidence="2 3">CBS 962.96</strain>
    </source>
</reference>